<evidence type="ECO:0000313" key="1">
    <source>
        <dbReference type="EMBL" id="PPK74563.1"/>
    </source>
</evidence>
<gene>
    <name evidence="1" type="ORF">B0F87_10837</name>
</gene>
<sequence length="116" mass="12965">MLRQRFLLLIILMMVITPVWSALGYYSSSLSADRSFEQGGIVSDADNSDHCRHQDEFKTACHASGSCTFHVCGDGGITAVFLLTQAYSAYRYEHWEKSAFHSLSFSPEIRPPINGL</sequence>
<dbReference type="Proteomes" id="UP000240010">
    <property type="component" value="Unassembled WGS sequence"/>
</dbReference>
<accession>A0A2S6HAZ8</accession>
<dbReference type="EMBL" id="PTIZ01000008">
    <property type="protein sequence ID" value="PPK74563.1"/>
    <property type="molecule type" value="Genomic_DNA"/>
</dbReference>
<reference evidence="1 2" key="1">
    <citation type="submission" date="2018-02" db="EMBL/GenBank/DDBJ databases">
        <title>Subsurface microbial communities from deep shales in Ohio and West Virginia, USA.</title>
        <authorList>
            <person name="Wrighton K."/>
        </authorList>
    </citation>
    <scope>NUCLEOTIDE SEQUENCE [LARGE SCALE GENOMIC DNA]</scope>
    <source>
        <strain evidence="1 2">OWC-DMM</strain>
    </source>
</reference>
<name>A0A2S6HAZ8_9GAMM</name>
<organism evidence="1 2">
    <name type="scientific">Methylobacter tundripaludum</name>
    <dbReference type="NCBI Taxonomy" id="173365"/>
    <lineage>
        <taxon>Bacteria</taxon>
        <taxon>Pseudomonadati</taxon>
        <taxon>Pseudomonadota</taxon>
        <taxon>Gammaproteobacteria</taxon>
        <taxon>Methylococcales</taxon>
        <taxon>Methylococcaceae</taxon>
        <taxon>Methylobacter</taxon>
    </lineage>
</organism>
<proteinExistence type="predicted"/>
<evidence type="ECO:0000313" key="2">
    <source>
        <dbReference type="Proteomes" id="UP000240010"/>
    </source>
</evidence>
<comment type="caution">
    <text evidence="1">The sequence shown here is derived from an EMBL/GenBank/DDBJ whole genome shotgun (WGS) entry which is preliminary data.</text>
</comment>
<protein>
    <submittedName>
        <fullName evidence="1">Uncharacterized protein</fullName>
    </submittedName>
</protein>
<dbReference type="AlphaFoldDB" id="A0A2S6HAZ8"/>